<dbReference type="Gene3D" id="1.10.1710.10">
    <property type="entry name" value="ProQ/FinO domain"/>
    <property type="match status" value="1"/>
</dbReference>
<dbReference type="SMART" id="SM00945">
    <property type="entry name" value="ProQ"/>
    <property type="match status" value="1"/>
</dbReference>
<feature type="region of interest" description="Disordered" evidence="4">
    <location>
        <begin position="1"/>
        <end position="20"/>
    </location>
</feature>
<reference evidence="6 7" key="1">
    <citation type="submission" date="2015-11" db="EMBL/GenBank/DDBJ databases">
        <title>Genomic analysis of 38 Legionella species identifies large and diverse effector repertoires.</title>
        <authorList>
            <person name="Burstein D."/>
            <person name="Amaro F."/>
            <person name="Zusman T."/>
            <person name="Lifshitz Z."/>
            <person name="Cohen O."/>
            <person name="Gilbert J.A."/>
            <person name="Pupko T."/>
            <person name="Shuman H.A."/>
            <person name="Segal G."/>
        </authorList>
    </citation>
    <scope>NUCLEOTIDE SEQUENCE [LARGE SCALE GENOMIC DNA]</scope>
    <source>
        <strain evidence="6 7">Mt.St.Helens-4</strain>
    </source>
</reference>
<keyword evidence="2" id="KW-0694">RNA-binding</keyword>
<name>A0A0W0YD78_9GAMM</name>
<gene>
    <name evidence="6" type="ORF">Lsai_2497</name>
</gene>
<proteinExistence type="predicted"/>
<evidence type="ECO:0000256" key="4">
    <source>
        <dbReference type="SAM" id="MobiDB-lite"/>
    </source>
</evidence>
<protein>
    <submittedName>
        <fullName evidence="6">ProQ</fullName>
    </submittedName>
</protein>
<evidence type="ECO:0000259" key="5">
    <source>
        <dbReference type="SMART" id="SM00945"/>
    </source>
</evidence>
<keyword evidence="1" id="KW-0963">Cytoplasm</keyword>
<dbReference type="GO" id="GO:0010608">
    <property type="term" value="P:post-transcriptional regulation of gene expression"/>
    <property type="evidence" value="ECO:0007669"/>
    <property type="project" value="InterPro"/>
</dbReference>
<dbReference type="GO" id="GO:0034057">
    <property type="term" value="F:RNA strand-exchange activity"/>
    <property type="evidence" value="ECO:0007669"/>
    <property type="project" value="InterPro"/>
</dbReference>
<dbReference type="GO" id="GO:0005829">
    <property type="term" value="C:cytosol"/>
    <property type="evidence" value="ECO:0007669"/>
    <property type="project" value="TreeGrafter"/>
</dbReference>
<dbReference type="RefSeq" id="WP_027270564.1">
    <property type="nucleotide sequence ID" value="NZ_CAAAJE010000008.1"/>
</dbReference>
<accession>A0A0W0YD78</accession>
<keyword evidence="3" id="KW-0143">Chaperone</keyword>
<dbReference type="EMBL" id="LNYV01000036">
    <property type="protein sequence ID" value="KTD54905.1"/>
    <property type="molecule type" value="Genomic_DNA"/>
</dbReference>
<organism evidence="6 7">
    <name type="scientific">Legionella sainthelensi</name>
    <dbReference type="NCBI Taxonomy" id="28087"/>
    <lineage>
        <taxon>Bacteria</taxon>
        <taxon>Pseudomonadati</taxon>
        <taxon>Pseudomonadota</taxon>
        <taxon>Gammaproteobacteria</taxon>
        <taxon>Legionellales</taxon>
        <taxon>Legionellaceae</taxon>
        <taxon>Legionella</taxon>
    </lineage>
</organism>
<dbReference type="InterPro" id="IPR036442">
    <property type="entry name" value="ProQ/FinO_sf"/>
</dbReference>
<dbReference type="PATRIC" id="fig|28087.4.peg.2688"/>
<evidence type="ECO:0000313" key="7">
    <source>
        <dbReference type="Proteomes" id="UP000054621"/>
    </source>
</evidence>
<evidence type="ECO:0000313" key="6">
    <source>
        <dbReference type="EMBL" id="KTD54905.1"/>
    </source>
</evidence>
<evidence type="ECO:0000256" key="1">
    <source>
        <dbReference type="ARBA" id="ARBA00022490"/>
    </source>
</evidence>
<feature type="domain" description="ProQ/FinO" evidence="5">
    <location>
        <begin position="21"/>
        <end position="136"/>
    </location>
</feature>
<evidence type="ECO:0000256" key="3">
    <source>
        <dbReference type="ARBA" id="ARBA00023186"/>
    </source>
</evidence>
<sequence>MRKQELHPRTAVINKTQKNKSKKARTDALLWLAAHFPAAFDNSLRIRPLKIGIMDDILLHAEKAAEVGISKSKLREAVVLFTRRLDYLACLKLREMRIDLQGNDVGEVSAEEAEYAAAKIKKRVEKSARNARKILAEKTVNPANPNPQGMSYHSKITNQSSNTTEDHFPIYPTRSSYNALNATTQPVRTTAVVVKHKSAKQYDPDAVARLKEKLGLSRNSEEKKEIIEE</sequence>
<dbReference type="Proteomes" id="UP000054621">
    <property type="component" value="Unassembled WGS sequence"/>
</dbReference>
<dbReference type="STRING" id="28087.Lsai_2497"/>
<dbReference type="OrthoDB" id="8421419at2"/>
<dbReference type="eggNOG" id="COG3109">
    <property type="taxonomic scope" value="Bacteria"/>
</dbReference>
<dbReference type="InterPro" id="IPR023529">
    <property type="entry name" value="ProQ"/>
</dbReference>
<dbReference type="PANTHER" id="PTHR38106:SF1">
    <property type="entry name" value="RNA CHAPERONE PROQ"/>
    <property type="match status" value="1"/>
</dbReference>
<evidence type="ECO:0000256" key="2">
    <source>
        <dbReference type="ARBA" id="ARBA00022884"/>
    </source>
</evidence>
<dbReference type="AlphaFoldDB" id="A0A0W0YD78"/>
<dbReference type="Pfam" id="PF04352">
    <property type="entry name" value="ProQ"/>
    <property type="match status" value="1"/>
</dbReference>
<dbReference type="PANTHER" id="PTHR38106">
    <property type="entry name" value="RNA CHAPERONE PROQ"/>
    <property type="match status" value="1"/>
</dbReference>
<dbReference type="InterPro" id="IPR016103">
    <property type="entry name" value="ProQ/FinO"/>
</dbReference>
<dbReference type="SUPFAM" id="SSF48657">
    <property type="entry name" value="FinO-like"/>
    <property type="match status" value="1"/>
</dbReference>
<comment type="caution">
    <text evidence="6">The sequence shown here is derived from an EMBL/GenBank/DDBJ whole genome shotgun (WGS) entry which is preliminary data.</text>
</comment>
<dbReference type="GO" id="GO:0033592">
    <property type="term" value="F:RNA strand annealing activity"/>
    <property type="evidence" value="ECO:0007669"/>
    <property type="project" value="InterPro"/>
</dbReference>